<organism evidence="1 2">
    <name type="scientific">Micromonospora vinacea</name>
    <dbReference type="NCBI Taxonomy" id="709878"/>
    <lineage>
        <taxon>Bacteria</taxon>
        <taxon>Bacillati</taxon>
        <taxon>Actinomycetota</taxon>
        <taxon>Actinomycetes</taxon>
        <taxon>Micromonosporales</taxon>
        <taxon>Micromonosporaceae</taxon>
        <taxon>Micromonospora</taxon>
    </lineage>
</organism>
<gene>
    <name evidence="1" type="ORF">IW249_006423</name>
</gene>
<proteinExistence type="predicted"/>
<comment type="caution">
    <text evidence="1">The sequence shown here is derived from an EMBL/GenBank/DDBJ whole genome shotgun (WGS) entry which is preliminary data.</text>
</comment>
<protein>
    <submittedName>
        <fullName evidence="1">Uncharacterized protein</fullName>
    </submittedName>
</protein>
<dbReference type="EMBL" id="JADOTY010000001">
    <property type="protein sequence ID" value="MBG6106009.1"/>
    <property type="molecule type" value="Genomic_DNA"/>
</dbReference>
<reference evidence="1 2" key="1">
    <citation type="submission" date="2020-11" db="EMBL/GenBank/DDBJ databases">
        <title>Sequencing the genomes of 1000 actinobacteria strains.</title>
        <authorList>
            <person name="Klenk H.-P."/>
        </authorList>
    </citation>
    <scope>NUCLEOTIDE SEQUENCE [LARGE SCALE GENOMIC DNA]</scope>
    <source>
        <strain evidence="1 2">DSM 101695</strain>
    </source>
</reference>
<sequence>MPERKTAVVNRDKIAITASGGCSIAVGAKDSVVDAGIEAISNTGRRARRE</sequence>
<keyword evidence="2" id="KW-1185">Reference proteome</keyword>
<evidence type="ECO:0000313" key="1">
    <source>
        <dbReference type="EMBL" id="MBG6106009.1"/>
    </source>
</evidence>
<name>A0ABS0KBJ4_9ACTN</name>
<dbReference type="RefSeq" id="WP_196924224.1">
    <property type="nucleotide sequence ID" value="NZ_JADOTY010000001.1"/>
</dbReference>
<dbReference type="Proteomes" id="UP000631791">
    <property type="component" value="Unassembled WGS sequence"/>
</dbReference>
<accession>A0ABS0KBJ4</accession>
<evidence type="ECO:0000313" key="2">
    <source>
        <dbReference type="Proteomes" id="UP000631791"/>
    </source>
</evidence>